<gene>
    <name evidence="1" type="ORF">BDP27DRAFT_81633</name>
</gene>
<keyword evidence="2" id="KW-1185">Reference proteome</keyword>
<sequence>MFGYSSKPPTARRNIKGQGISFNALPPHFYHRATFAIIHIDSSCTTPSNSPFAQWIFPSFLHPSQPPVSSNDVIFSSSDGGTHKATTTSSYLTHASLLPLIQAPSSLQKKCPYNNIYARPLRPPCLHIYVVKTLD</sequence>
<organism evidence="1 2">
    <name type="scientific">Rhodocollybia butyracea</name>
    <dbReference type="NCBI Taxonomy" id="206335"/>
    <lineage>
        <taxon>Eukaryota</taxon>
        <taxon>Fungi</taxon>
        <taxon>Dikarya</taxon>
        <taxon>Basidiomycota</taxon>
        <taxon>Agaricomycotina</taxon>
        <taxon>Agaricomycetes</taxon>
        <taxon>Agaricomycetidae</taxon>
        <taxon>Agaricales</taxon>
        <taxon>Marasmiineae</taxon>
        <taxon>Omphalotaceae</taxon>
        <taxon>Rhodocollybia</taxon>
    </lineage>
</organism>
<accession>A0A9P5PG90</accession>
<proteinExistence type="predicted"/>
<reference evidence="1" key="1">
    <citation type="submission" date="2020-11" db="EMBL/GenBank/DDBJ databases">
        <authorList>
            <consortium name="DOE Joint Genome Institute"/>
            <person name="Ahrendt S."/>
            <person name="Riley R."/>
            <person name="Andreopoulos W."/>
            <person name="Labutti K."/>
            <person name="Pangilinan J."/>
            <person name="Ruiz-Duenas F.J."/>
            <person name="Barrasa J.M."/>
            <person name="Sanchez-Garcia M."/>
            <person name="Camarero S."/>
            <person name="Miyauchi S."/>
            <person name="Serrano A."/>
            <person name="Linde D."/>
            <person name="Babiker R."/>
            <person name="Drula E."/>
            <person name="Ayuso-Fernandez I."/>
            <person name="Pacheco R."/>
            <person name="Padilla G."/>
            <person name="Ferreira P."/>
            <person name="Barriuso J."/>
            <person name="Kellner H."/>
            <person name="Castanera R."/>
            <person name="Alfaro M."/>
            <person name="Ramirez L."/>
            <person name="Pisabarro A.G."/>
            <person name="Kuo A."/>
            <person name="Tritt A."/>
            <person name="Lipzen A."/>
            <person name="He G."/>
            <person name="Yan M."/>
            <person name="Ng V."/>
            <person name="Cullen D."/>
            <person name="Martin F."/>
            <person name="Rosso M.-N."/>
            <person name="Henrissat B."/>
            <person name="Hibbett D."/>
            <person name="Martinez A.T."/>
            <person name="Grigoriev I.V."/>
        </authorList>
    </citation>
    <scope>NUCLEOTIDE SEQUENCE</scope>
    <source>
        <strain evidence="1">AH 40177</strain>
    </source>
</reference>
<protein>
    <submittedName>
        <fullName evidence="1">Uncharacterized protein</fullName>
    </submittedName>
</protein>
<comment type="caution">
    <text evidence="1">The sequence shown here is derived from an EMBL/GenBank/DDBJ whole genome shotgun (WGS) entry which is preliminary data.</text>
</comment>
<dbReference type="Proteomes" id="UP000772434">
    <property type="component" value="Unassembled WGS sequence"/>
</dbReference>
<evidence type="ECO:0000313" key="1">
    <source>
        <dbReference type="EMBL" id="KAF9065114.1"/>
    </source>
</evidence>
<dbReference type="AlphaFoldDB" id="A0A9P5PG90"/>
<name>A0A9P5PG90_9AGAR</name>
<evidence type="ECO:0000313" key="2">
    <source>
        <dbReference type="Proteomes" id="UP000772434"/>
    </source>
</evidence>
<dbReference type="EMBL" id="JADNRY010000109">
    <property type="protein sequence ID" value="KAF9065114.1"/>
    <property type="molecule type" value="Genomic_DNA"/>
</dbReference>